<dbReference type="GO" id="GO:0005737">
    <property type="term" value="C:cytoplasm"/>
    <property type="evidence" value="ECO:0007669"/>
    <property type="project" value="TreeGrafter"/>
</dbReference>
<evidence type="ECO:0000256" key="6">
    <source>
        <dbReference type="ARBA" id="ARBA00048780"/>
    </source>
</evidence>
<dbReference type="AlphaFoldDB" id="A0A4Q7KPW7"/>
<keyword evidence="11" id="KW-1185">Reference proteome</keyword>
<dbReference type="EC" id="4.4.1.2" evidence="4"/>
<dbReference type="GO" id="GO:0018826">
    <property type="term" value="F:methionine gamma-lyase activity"/>
    <property type="evidence" value="ECO:0007669"/>
    <property type="project" value="UniProtKB-EC"/>
</dbReference>
<dbReference type="InterPro" id="IPR015422">
    <property type="entry name" value="PyrdxlP-dep_Trfase_small"/>
</dbReference>
<evidence type="ECO:0000256" key="4">
    <source>
        <dbReference type="ARBA" id="ARBA00047175"/>
    </source>
</evidence>
<dbReference type="PIRSF" id="PIRSF001434">
    <property type="entry name" value="CGS"/>
    <property type="match status" value="1"/>
</dbReference>
<dbReference type="Gene3D" id="3.90.1150.10">
    <property type="entry name" value="Aspartate Aminotransferase, domain 1"/>
    <property type="match status" value="1"/>
</dbReference>
<dbReference type="PANTHER" id="PTHR11808">
    <property type="entry name" value="TRANS-SULFURATION ENZYME FAMILY MEMBER"/>
    <property type="match status" value="1"/>
</dbReference>
<evidence type="ECO:0000256" key="7">
    <source>
        <dbReference type="ARBA" id="ARBA00052699"/>
    </source>
</evidence>
<evidence type="ECO:0000256" key="3">
    <source>
        <dbReference type="ARBA" id="ARBA00022898"/>
    </source>
</evidence>
<comment type="caution">
    <text evidence="10">The sequence shown here is derived from an EMBL/GenBank/DDBJ whole genome shotgun (WGS) entry which is preliminary data.</text>
</comment>
<comment type="catalytic activity">
    <reaction evidence="7">
        <text>L-methionine + H2O = methanethiol + 2-oxobutanoate + NH4(+)</text>
        <dbReference type="Rhea" id="RHEA:23800"/>
        <dbReference type="ChEBI" id="CHEBI:15377"/>
        <dbReference type="ChEBI" id="CHEBI:16007"/>
        <dbReference type="ChEBI" id="CHEBI:16763"/>
        <dbReference type="ChEBI" id="CHEBI:28938"/>
        <dbReference type="ChEBI" id="CHEBI:57844"/>
        <dbReference type="EC" id="4.4.1.11"/>
    </reaction>
    <physiologicalReaction direction="left-to-right" evidence="7">
        <dbReference type="Rhea" id="RHEA:23801"/>
    </physiologicalReaction>
</comment>
<keyword evidence="3 8" id="KW-0663">Pyridoxal phosphate</keyword>
<dbReference type="InterPro" id="IPR015424">
    <property type="entry name" value="PyrdxlP-dep_Trfase"/>
</dbReference>
<dbReference type="EMBL" id="SGWQ01000005">
    <property type="protein sequence ID" value="RZS37741.1"/>
    <property type="molecule type" value="Genomic_DNA"/>
</dbReference>
<name>A0A4Q7KPW7_9PSEU</name>
<dbReference type="Gene3D" id="3.40.640.10">
    <property type="entry name" value="Type I PLP-dependent aspartate aminotransferase-like (Major domain)"/>
    <property type="match status" value="1"/>
</dbReference>
<dbReference type="InterPro" id="IPR054542">
    <property type="entry name" value="Cys_met_metab_PP"/>
</dbReference>
<dbReference type="RefSeq" id="WP_130345191.1">
    <property type="nucleotide sequence ID" value="NZ_SGWQ01000005.1"/>
</dbReference>
<reference evidence="10 11" key="1">
    <citation type="submission" date="2019-02" db="EMBL/GenBank/DDBJ databases">
        <title>Genomic Encyclopedia of Type Strains, Phase IV (KMG-IV): sequencing the most valuable type-strain genomes for metagenomic binning, comparative biology and taxonomic classification.</title>
        <authorList>
            <person name="Goeker M."/>
        </authorList>
    </citation>
    <scope>NUCLEOTIDE SEQUENCE [LARGE SCALE GENOMIC DNA]</scope>
    <source>
        <strain evidence="10 11">DSM 101727</strain>
    </source>
</reference>
<dbReference type="GO" id="GO:0047982">
    <property type="term" value="F:homocysteine desulfhydrase activity"/>
    <property type="evidence" value="ECO:0007669"/>
    <property type="project" value="UniProtKB-EC"/>
</dbReference>
<dbReference type="GO" id="GO:0004123">
    <property type="term" value="F:cystathionine gamma-lyase activity"/>
    <property type="evidence" value="ECO:0007669"/>
    <property type="project" value="TreeGrafter"/>
</dbReference>
<comment type="catalytic activity">
    <reaction evidence="6">
        <text>L-homocysteine + H2O = 2-oxobutanoate + hydrogen sulfide + NH4(+) + H(+)</text>
        <dbReference type="Rhea" id="RHEA:14501"/>
        <dbReference type="ChEBI" id="CHEBI:15377"/>
        <dbReference type="ChEBI" id="CHEBI:15378"/>
        <dbReference type="ChEBI" id="CHEBI:16763"/>
        <dbReference type="ChEBI" id="CHEBI:28938"/>
        <dbReference type="ChEBI" id="CHEBI:29919"/>
        <dbReference type="ChEBI" id="CHEBI:58199"/>
        <dbReference type="EC" id="4.4.1.2"/>
    </reaction>
    <physiologicalReaction direction="left-to-right" evidence="6">
        <dbReference type="Rhea" id="RHEA:14502"/>
    </physiologicalReaction>
</comment>
<evidence type="ECO:0000313" key="10">
    <source>
        <dbReference type="EMBL" id="RZS37741.1"/>
    </source>
</evidence>
<protein>
    <recommendedName>
        <fullName evidence="4">homocysteine desulfhydrase</fullName>
        <ecNumber evidence="4">4.4.1.2</ecNumber>
    </recommendedName>
    <alternativeName>
        <fullName evidence="5">Homocysteine desulfhydrase</fullName>
    </alternativeName>
</protein>
<dbReference type="Proteomes" id="UP000294257">
    <property type="component" value="Unassembled WGS sequence"/>
</dbReference>
<dbReference type="PANTHER" id="PTHR11808:SF85">
    <property type="entry name" value="CYSTATHIONINE GAMMA-LYASE-RELATED"/>
    <property type="match status" value="1"/>
</dbReference>
<evidence type="ECO:0000256" key="5">
    <source>
        <dbReference type="ARBA" id="ARBA00047199"/>
    </source>
</evidence>
<dbReference type="InterPro" id="IPR000277">
    <property type="entry name" value="Cys/Met-Metab_PyrdxlP-dep_enz"/>
</dbReference>
<evidence type="ECO:0000256" key="2">
    <source>
        <dbReference type="ARBA" id="ARBA00009077"/>
    </source>
</evidence>
<dbReference type="Pfam" id="PF01053">
    <property type="entry name" value="Cys_Met_Meta_PP"/>
    <property type="match status" value="1"/>
</dbReference>
<evidence type="ECO:0000256" key="9">
    <source>
        <dbReference type="RuleBase" id="RU362118"/>
    </source>
</evidence>
<dbReference type="GO" id="GO:0019346">
    <property type="term" value="P:transsulfuration"/>
    <property type="evidence" value="ECO:0007669"/>
    <property type="project" value="InterPro"/>
</dbReference>
<dbReference type="FunFam" id="3.40.640.10:FF:000046">
    <property type="entry name" value="Cystathionine gamma-lyase"/>
    <property type="match status" value="1"/>
</dbReference>
<comment type="similarity">
    <text evidence="2 9">Belongs to the trans-sulfuration enzymes family.</text>
</comment>
<proteinExistence type="inferred from homology"/>
<dbReference type="OrthoDB" id="9805790at2"/>
<dbReference type="CDD" id="cd00614">
    <property type="entry name" value="CGS_like"/>
    <property type="match status" value="1"/>
</dbReference>
<evidence type="ECO:0000256" key="1">
    <source>
        <dbReference type="ARBA" id="ARBA00001933"/>
    </source>
</evidence>
<evidence type="ECO:0000256" key="8">
    <source>
        <dbReference type="PIRSR" id="PIRSR001434-2"/>
    </source>
</evidence>
<keyword evidence="10" id="KW-0456">Lyase</keyword>
<comment type="cofactor">
    <cofactor evidence="1 9">
        <name>pyridoxal 5'-phosphate</name>
        <dbReference type="ChEBI" id="CHEBI:597326"/>
    </cofactor>
</comment>
<gene>
    <name evidence="10" type="ORF">EV193_105299</name>
</gene>
<dbReference type="InterPro" id="IPR015421">
    <property type="entry name" value="PyrdxlP-dep_Trfase_major"/>
</dbReference>
<sequence length="390" mass="41117">MHPETRAVHVEAPKLDGAAPLSVPIYQTSGFAFDDAEVFADGLARPDGAFVYTRMSNPTVRALENALTDLEGGTAAIATASGMGAINATLRGLLRPGDHVIAQRQLYGSTYTALRAMAQRGEIEVDYVSGHDPDEVRKSLRDNTKVLYLETIGNPAAHVSDLPALAAVAREAGVRTVVDNTFATPILCRPIEQGADVVVHSITKYIGGHSDILGGVAVVADAELHRPLWSEAAELGVTPDPFAAWLAIRGLATLSLRMRQHCANAEVIANRLATHPSVASVFWPGLPGNPSHEIAKRVLTGGFGATFAFELNGGRAAGEKFATALRLAKFAPSLGGTETLVLHPASTSHRQLSGVELENAGVSPGMIRISVGIEHADDLVADLEQALDQV</sequence>
<organism evidence="10 11">
    <name type="scientific">Herbihabitans rhizosphaerae</name>
    <dbReference type="NCBI Taxonomy" id="1872711"/>
    <lineage>
        <taxon>Bacteria</taxon>
        <taxon>Bacillati</taxon>
        <taxon>Actinomycetota</taxon>
        <taxon>Actinomycetes</taxon>
        <taxon>Pseudonocardiales</taxon>
        <taxon>Pseudonocardiaceae</taxon>
        <taxon>Herbihabitans</taxon>
    </lineage>
</organism>
<feature type="modified residue" description="N6-(pyridoxal phosphate)lysine" evidence="8">
    <location>
        <position position="204"/>
    </location>
</feature>
<dbReference type="GO" id="GO:0019343">
    <property type="term" value="P:cysteine biosynthetic process via cystathionine"/>
    <property type="evidence" value="ECO:0007669"/>
    <property type="project" value="TreeGrafter"/>
</dbReference>
<evidence type="ECO:0000313" key="11">
    <source>
        <dbReference type="Proteomes" id="UP000294257"/>
    </source>
</evidence>
<accession>A0A4Q7KPW7</accession>
<dbReference type="SUPFAM" id="SSF53383">
    <property type="entry name" value="PLP-dependent transferases"/>
    <property type="match status" value="1"/>
</dbReference>
<dbReference type="PROSITE" id="PS00868">
    <property type="entry name" value="CYS_MET_METAB_PP"/>
    <property type="match status" value="1"/>
</dbReference>
<dbReference type="GO" id="GO:0030170">
    <property type="term" value="F:pyridoxal phosphate binding"/>
    <property type="evidence" value="ECO:0007669"/>
    <property type="project" value="InterPro"/>
</dbReference>